<comment type="caution">
    <text evidence="2">The sequence shown here is derived from an EMBL/GenBank/DDBJ whole genome shotgun (WGS) entry which is preliminary data.</text>
</comment>
<evidence type="ECO:0000313" key="3">
    <source>
        <dbReference type="Proteomes" id="UP001262835"/>
    </source>
</evidence>
<name>A0ABU3GKF3_9MICO</name>
<evidence type="ECO:0000313" key="2">
    <source>
        <dbReference type="EMBL" id="MDT3331180.1"/>
    </source>
</evidence>
<gene>
    <name evidence="2" type="ORF">Q9S78_10905</name>
</gene>
<feature type="region of interest" description="Disordered" evidence="1">
    <location>
        <begin position="1"/>
        <end position="25"/>
    </location>
</feature>
<dbReference type="Proteomes" id="UP001262835">
    <property type="component" value="Unassembled WGS sequence"/>
</dbReference>
<reference evidence="2 3" key="1">
    <citation type="submission" date="2023-08" db="EMBL/GenBank/DDBJ databases">
        <title>Microbacterium aquilitoris sp. nov. and Microbacterium gwkjibeachense sp. nov., isolated from beach.</title>
        <authorList>
            <person name="Lee S.D."/>
            <person name="Yang H."/>
            <person name="Kim I."/>
        </authorList>
    </citation>
    <scope>NUCLEOTIDE SEQUENCE [LARGE SCALE GENOMIC DNA]</scope>
    <source>
        <strain evidence="2 3">KSW-18</strain>
    </source>
</reference>
<keyword evidence="3" id="KW-1185">Reference proteome</keyword>
<dbReference type="EMBL" id="JAUZVT010000002">
    <property type="protein sequence ID" value="MDT3331180.1"/>
    <property type="molecule type" value="Genomic_DNA"/>
</dbReference>
<proteinExistence type="predicted"/>
<organism evidence="2 3">
    <name type="scientific">Microbacterium aquilitoris</name>
    <dbReference type="NCBI Taxonomy" id="3067307"/>
    <lineage>
        <taxon>Bacteria</taxon>
        <taxon>Bacillati</taxon>
        <taxon>Actinomycetota</taxon>
        <taxon>Actinomycetes</taxon>
        <taxon>Micrococcales</taxon>
        <taxon>Microbacteriaceae</taxon>
        <taxon>Microbacterium</taxon>
    </lineage>
</organism>
<evidence type="ECO:0000256" key="1">
    <source>
        <dbReference type="SAM" id="MobiDB-lite"/>
    </source>
</evidence>
<protein>
    <submittedName>
        <fullName evidence="2">Uncharacterized protein</fullName>
    </submittedName>
</protein>
<accession>A0ABU3GKF3</accession>
<sequence length="44" mass="4444">MVDRAGPLVATSLVPGTHPLPEETAGWDAAMSIDVVGSSRSGHA</sequence>
<dbReference type="RefSeq" id="WP_311856821.1">
    <property type="nucleotide sequence ID" value="NZ_JAUZVT010000002.1"/>
</dbReference>